<evidence type="ECO:0000313" key="10">
    <source>
        <dbReference type="EMBL" id="GCB86200.1"/>
    </source>
</evidence>
<dbReference type="PANTHER" id="PTHR48417:SF1">
    <property type="entry name" value="ATP SYNTHASE F1 SUBUNIT EPSILON"/>
    <property type="match status" value="1"/>
</dbReference>
<keyword evidence="5 8" id="KW-0496">Mitochondrion</keyword>
<reference evidence="10 11" key="1">
    <citation type="journal article" date="2018" name="Nat. Ecol. Evol.">
        <title>Shark genomes provide insights into elasmobranch evolution and the origin of vertebrates.</title>
        <authorList>
            <person name="Hara Y"/>
            <person name="Yamaguchi K"/>
            <person name="Onimaru K"/>
            <person name="Kadota M"/>
            <person name="Koyanagi M"/>
            <person name="Keeley SD"/>
            <person name="Tatsumi K"/>
            <person name="Tanaka K"/>
            <person name="Motone F"/>
            <person name="Kageyama Y"/>
            <person name="Nozu R"/>
            <person name="Adachi N"/>
            <person name="Nishimura O"/>
            <person name="Nakagawa R"/>
            <person name="Tanegashima C"/>
            <person name="Kiyatake I"/>
            <person name="Matsumoto R"/>
            <person name="Murakumo K"/>
            <person name="Nishida K"/>
            <person name="Terakita A"/>
            <person name="Kuratani S"/>
            <person name="Sato K"/>
            <person name="Hyodo S Kuraku.S."/>
        </authorList>
    </citation>
    <scope>NUCLEOTIDE SEQUENCE [LARGE SCALE GENOMIC DNA]</scope>
</reference>
<dbReference type="Proteomes" id="UP000288216">
    <property type="component" value="Unassembled WGS sequence"/>
</dbReference>
<comment type="caution">
    <text evidence="10">The sequence shown here is derived from an EMBL/GenBank/DDBJ whole genome shotgun (WGS) entry which is preliminary data.</text>
</comment>
<organism evidence="10 11">
    <name type="scientific">Scyliorhinus torazame</name>
    <name type="common">Cloudy catshark</name>
    <name type="synonym">Catulus torazame</name>
    <dbReference type="NCBI Taxonomy" id="75743"/>
    <lineage>
        <taxon>Eukaryota</taxon>
        <taxon>Metazoa</taxon>
        <taxon>Chordata</taxon>
        <taxon>Craniata</taxon>
        <taxon>Vertebrata</taxon>
        <taxon>Chondrichthyes</taxon>
        <taxon>Elasmobranchii</taxon>
        <taxon>Galeomorphii</taxon>
        <taxon>Galeoidea</taxon>
        <taxon>Carcharhiniformes</taxon>
        <taxon>Scyliorhinidae</taxon>
        <taxon>Scyliorhinus</taxon>
    </lineage>
</organism>
<feature type="coiled-coil region" evidence="9">
    <location>
        <begin position="38"/>
        <end position="72"/>
    </location>
</feature>
<accession>A0A401QLE8</accession>
<comment type="subunit">
    <text evidence="6 8">Homodimer; represents the active form and is present at a pH value below 6.5. Homotetramer; represents the inactive form and is present at a pH value above 7.0.</text>
</comment>
<evidence type="ECO:0000256" key="6">
    <source>
        <dbReference type="ARBA" id="ARBA00026043"/>
    </source>
</evidence>
<evidence type="ECO:0000256" key="3">
    <source>
        <dbReference type="ARBA" id="ARBA00022946"/>
    </source>
</evidence>
<dbReference type="EMBL" id="BFAA01256725">
    <property type="protein sequence ID" value="GCB86200.1"/>
    <property type="molecule type" value="Genomic_DNA"/>
</dbReference>
<comment type="subcellular location">
    <subcellularLocation>
        <location evidence="1 8">Mitochondrion</location>
    </subcellularLocation>
</comment>
<dbReference type="SUPFAM" id="SSF64602">
    <property type="entry name" value="F1 ATPase inhibitor, IF1, C-terminal domain"/>
    <property type="match status" value="1"/>
</dbReference>
<sequence>MRSNGAVRQGGGGFAKREEALEEMYFRKKEKELIDSLTSHHEEEIAAQHKEINRLQEKIQWHKDKLKNLDEHKSSDE</sequence>
<name>A0A401QLE8_SCYTO</name>
<dbReference type="OrthoDB" id="10045676at2759"/>
<dbReference type="InterPro" id="IPR007648">
    <property type="entry name" value="ATPase_inhibitor_mt"/>
</dbReference>
<evidence type="ECO:0000256" key="8">
    <source>
        <dbReference type="RuleBase" id="RU368087"/>
    </source>
</evidence>
<keyword evidence="3" id="KW-0809">Transit peptide</keyword>
<evidence type="ECO:0000256" key="5">
    <source>
        <dbReference type="ARBA" id="ARBA00023128"/>
    </source>
</evidence>
<comment type="domain">
    <text evidence="8">Forms an alpha-helical dimer with monomers associated via an antiparallel alpha-helical coiled coil, leaving each N-terminal inhibitory region accessible for interaction with an F1 catalytic domain. The inhibitory N-terminal region binds the alpha(ADP-bound)-beta(ADP-bound) (ATP5F1A-ATP5F1B) interface of F1-ATPase, and also contact the central gamma subunit (ATP5F1C). This dimeric state is favored by pH values below 7.0, and at higher values the dimers associate to form inactive homotetramer, where the inhibitory region is occluded, masking its inhibitory activity.</text>
</comment>
<comment type="function">
    <text evidence="7">Endogenous F(1)F(o)-ATPase inhibitor limiting ATP depletion when the mitochondrial membrane potential falls below a threshold and the F(1)F(o)-ATP synthase starts hydrolyzing ATP to pump protons out of the mitochondrial matrix. Required to avoid the consumption of cellular ATP when the F(1)F(o)-ATP synthase enzyme acts as an ATP hydrolase. Indirectly acts as a regulator of heme synthesis in erythroid tissues: regulates heme synthesis by modulating the mitochondrial pH and redox potential, allowing FECH to efficiently catalyze the incorporation of iron into protoporphyrin IX to produce heme.</text>
</comment>
<comment type="function">
    <text evidence="8">Indirectly acts as a regulator of heme synthesis in erythroid tissues: regulates heme synthesis by modulating the mitochondrial pH and redox potential, allowing fech to efficiently catalyze the incorporation of iron into protoporphyrin IX to produce heme.</text>
</comment>
<gene>
    <name evidence="10" type="ORF">scyTo_0026909</name>
</gene>
<dbReference type="GO" id="GO:0005739">
    <property type="term" value="C:mitochondrion"/>
    <property type="evidence" value="ECO:0007669"/>
    <property type="project" value="UniProtKB-SubCell"/>
</dbReference>
<dbReference type="Pfam" id="PF04568">
    <property type="entry name" value="IATP"/>
    <property type="match status" value="1"/>
</dbReference>
<dbReference type="GO" id="GO:0042030">
    <property type="term" value="F:ATPase inhibitor activity"/>
    <property type="evidence" value="ECO:0007669"/>
    <property type="project" value="UniProtKB-UniRule"/>
</dbReference>
<evidence type="ECO:0000256" key="1">
    <source>
        <dbReference type="ARBA" id="ARBA00004173"/>
    </source>
</evidence>
<dbReference type="STRING" id="75743.A0A401QLE8"/>
<dbReference type="Gene3D" id="1.20.5.500">
    <property type="entry name" value="Single helix bin"/>
    <property type="match status" value="2"/>
</dbReference>
<keyword evidence="11" id="KW-1185">Reference proteome</keyword>
<proteinExistence type="inferred from homology"/>
<dbReference type="OMA" id="LEEMYFR"/>
<keyword evidence="4 9" id="KW-0175">Coiled coil</keyword>
<evidence type="ECO:0000256" key="9">
    <source>
        <dbReference type="SAM" id="Coils"/>
    </source>
</evidence>
<dbReference type="AlphaFoldDB" id="A0A401QLE8"/>
<comment type="similarity">
    <text evidence="2 8">Belongs to the ATPase inhibitor family.</text>
</comment>
<evidence type="ECO:0000256" key="2">
    <source>
        <dbReference type="ARBA" id="ARBA00010901"/>
    </source>
</evidence>
<evidence type="ECO:0000313" key="11">
    <source>
        <dbReference type="Proteomes" id="UP000288216"/>
    </source>
</evidence>
<protein>
    <recommendedName>
        <fullName evidence="8">ATPase inhibitor, mitochondrial</fullName>
    </recommendedName>
    <alternativeName>
        <fullName evidence="8">ATP synthase F1 subunit epsilon</fullName>
    </alternativeName>
</protein>
<evidence type="ECO:0000256" key="7">
    <source>
        <dbReference type="ARBA" id="ARBA00046200"/>
    </source>
</evidence>
<dbReference type="PANTHER" id="PTHR48417">
    <property type="entry name" value="ATP SYNTHASE F1 SUBUNIT EPSILON"/>
    <property type="match status" value="1"/>
</dbReference>
<evidence type="ECO:0000256" key="4">
    <source>
        <dbReference type="ARBA" id="ARBA00023054"/>
    </source>
</evidence>